<reference evidence="2" key="1">
    <citation type="submission" date="2021-02" db="EMBL/GenBank/DDBJ databases">
        <authorList>
            <person name="Dougan E. K."/>
            <person name="Rhodes N."/>
            <person name="Thang M."/>
            <person name="Chan C."/>
        </authorList>
    </citation>
    <scope>NUCLEOTIDE SEQUENCE</scope>
</reference>
<dbReference type="AlphaFoldDB" id="A0A812RH52"/>
<organism evidence="2 3">
    <name type="scientific">Symbiodinium pilosum</name>
    <name type="common">Dinoflagellate</name>
    <dbReference type="NCBI Taxonomy" id="2952"/>
    <lineage>
        <taxon>Eukaryota</taxon>
        <taxon>Sar</taxon>
        <taxon>Alveolata</taxon>
        <taxon>Dinophyceae</taxon>
        <taxon>Suessiales</taxon>
        <taxon>Symbiodiniaceae</taxon>
        <taxon>Symbiodinium</taxon>
    </lineage>
</organism>
<dbReference type="EMBL" id="CAJNIZ010020072">
    <property type="protein sequence ID" value="CAE7435818.1"/>
    <property type="molecule type" value="Genomic_DNA"/>
</dbReference>
<feature type="compositionally biased region" description="Acidic residues" evidence="1">
    <location>
        <begin position="36"/>
        <end position="59"/>
    </location>
</feature>
<comment type="caution">
    <text evidence="2">The sequence shown here is derived from an EMBL/GenBank/DDBJ whole genome shotgun (WGS) entry which is preliminary data.</text>
</comment>
<feature type="compositionally biased region" description="Low complexity" evidence="1">
    <location>
        <begin position="15"/>
        <end position="30"/>
    </location>
</feature>
<feature type="region of interest" description="Disordered" evidence="1">
    <location>
        <begin position="1"/>
        <end position="63"/>
    </location>
</feature>
<dbReference type="Proteomes" id="UP000649617">
    <property type="component" value="Unassembled WGS sequence"/>
</dbReference>
<dbReference type="OrthoDB" id="432388at2759"/>
<gene>
    <name evidence="2" type="ORF">SPIL2461_LOCUS10638</name>
</gene>
<accession>A0A812RH52</accession>
<feature type="non-terminal residue" evidence="2">
    <location>
        <position position="1"/>
    </location>
</feature>
<evidence type="ECO:0000313" key="3">
    <source>
        <dbReference type="Proteomes" id="UP000649617"/>
    </source>
</evidence>
<dbReference type="Gene3D" id="3.40.50.300">
    <property type="entry name" value="P-loop containing nucleotide triphosphate hydrolases"/>
    <property type="match status" value="1"/>
</dbReference>
<sequence length="682" mass="76544">DGRRVARERSDMRAAHAQRQQAQRRQASQAEPQISDTEDGESGSDDQGERAEEEEDDVESPLHFLKDSARQSLKASFLAKVMSSIIGYASDYELAQFVCDLWLWSLLGGAKHASGVQMRVALAGKPFSPEYWRTRHFALLDLQKQLGYPTLFVTIAPYEWSSPYHAFLEDELLRTFKTRLHLPGPESFHLAHILTQAALGLVTGWNKKDGKRKRGVRNERLDYHGRRPPSRALPRMAQAPGEPAMVSDCLWSPPFGQRTDGADCAKQPDLLDGQWVAPEGSFHRLGPQTAGRLHLHHPESAWKEGMRAYMPDVLASLKCHMDVQASDGRGMLLRYVAGYVPKFSDSFQSNWLDDVSSDYALARRVLTQYQPLEPEMWLQLGAHLFRQCFAGGGLSRFVVPMPWRGDLPERVQQYMASAWRPQSMTLLTYLRKTNQQGAIHHEYKKTFAAIAAAEGLGHDDWAPWLAAAPYSGAVLVAAVTKSRFSDEYYKQWCLLHVPFRFLDDLWHTRLTSCRRSSKATGCTSHRAALYWAKASTGDWDEGEGEPEEPSFTVDWSWDSAFAVLGPAGSGKSTTVMVAMEKARAAGARVVLACPTRMLVAAYRQKYPDLDVDSVHAVFQLFRPEHETLLSMATYELVVLDEVSQISAAVFERLLRIWEAAGNQPALVFIGDFAQLKGVEPTQ</sequence>
<dbReference type="InterPro" id="IPR027417">
    <property type="entry name" value="P-loop_NTPase"/>
</dbReference>
<proteinExistence type="predicted"/>
<feature type="compositionally biased region" description="Basic and acidic residues" evidence="1">
    <location>
        <begin position="1"/>
        <end position="14"/>
    </location>
</feature>
<dbReference type="Pfam" id="PF13604">
    <property type="entry name" value="AAA_30"/>
    <property type="match status" value="1"/>
</dbReference>
<evidence type="ECO:0000313" key="2">
    <source>
        <dbReference type="EMBL" id="CAE7435818.1"/>
    </source>
</evidence>
<protein>
    <submittedName>
        <fullName evidence="2">Uncharacterized protein</fullName>
    </submittedName>
</protein>
<name>A0A812RH52_SYMPI</name>
<dbReference type="SUPFAM" id="SSF52540">
    <property type="entry name" value="P-loop containing nucleoside triphosphate hydrolases"/>
    <property type="match status" value="1"/>
</dbReference>
<keyword evidence="3" id="KW-1185">Reference proteome</keyword>
<evidence type="ECO:0000256" key="1">
    <source>
        <dbReference type="SAM" id="MobiDB-lite"/>
    </source>
</evidence>
<feature type="non-terminal residue" evidence="2">
    <location>
        <position position="682"/>
    </location>
</feature>